<dbReference type="KEGG" id="gau:GAU_2307"/>
<gene>
    <name evidence="5" type="ordered locus">GAU_2307</name>
</gene>
<dbReference type="HOGENOM" id="CLU_037899_6_0_0"/>
<dbReference type="STRING" id="379066.GAU_2307"/>
<reference evidence="6" key="1">
    <citation type="submission" date="2006-03" db="EMBL/GenBank/DDBJ databases">
        <title>Complete genome sequence of Gemmatimonas aurantiaca T-27 that represents a novel phylum Gemmatimonadetes.</title>
        <authorList>
            <person name="Takasaki K."/>
            <person name="Ichikawa N."/>
            <person name="Miura H."/>
            <person name="Matsushita S."/>
            <person name="Watanabe Y."/>
            <person name="Oguchi A."/>
            <person name="Ankai A."/>
            <person name="Yashiro I."/>
            <person name="Takahashi M."/>
            <person name="Terui Y."/>
            <person name="Fukui S."/>
            <person name="Yokoyama H."/>
            <person name="Tanikawa S."/>
            <person name="Hanada S."/>
            <person name="Kamagata Y."/>
            <person name="Fujita N."/>
        </authorList>
    </citation>
    <scope>NUCLEOTIDE SEQUENCE [LARGE SCALE GENOMIC DNA]</scope>
    <source>
        <strain evidence="6">T-27 / DSM 14586 / JCM 11422 / NBRC 100505</strain>
    </source>
</reference>
<organism evidence="5 6">
    <name type="scientific">Gemmatimonas aurantiaca (strain DSM 14586 / JCM 11422 / NBRC 100505 / T-27)</name>
    <dbReference type="NCBI Taxonomy" id="379066"/>
    <lineage>
        <taxon>Bacteria</taxon>
        <taxon>Pseudomonadati</taxon>
        <taxon>Gemmatimonadota</taxon>
        <taxon>Gemmatimonadia</taxon>
        <taxon>Gemmatimonadales</taxon>
        <taxon>Gemmatimonadaceae</taxon>
        <taxon>Gemmatimonas</taxon>
    </lineage>
</organism>
<evidence type="ECO:0000313" key="6">
    <source>
        <dbReference type="Proteomes" id="UP000002209"/>
    </source>
</evidence>
<dbReference type="SUPFAM" id="SSF63829">
    <property type="entry name" value="Calcium-dependent phosphotriesterase"/>
    <property type="match status" value="1"/>
</dbReference>
<sequence>MGQSSPSMPAVNDRPNPFQTVEGWAKLPSGRTWGSTSAVAIDKDGKSIWVAERCGVNSCANSTLPSVLKFDERGTLVTSFGAGMILSPHGIHVDRDGNIWVVDCACTGGGGAPAPQGKGHQIYKFSPKGDLLMTLGAPGGGRDSAFFWQPNAVITARNGDIYVAEGHSSRAGANARVLVFDKQGKLKRTWGTFGKGEGQLDQPHALAIDSRGRLFIGDRGNDRILIVDEQFKVLDTWYQFSRPSGIWIDARDSIYVADSESGSVNPPHAAWVRGIRIGSARTGVVTAFIPDPEAKPPSTSSAEGVAVDAAGNIYGAEVGQKALKRYERKK</sequence>
<dbReference type="InterPro" id="IPR011042">
    <property type="entry name" value="6-blade_b-propeller_TolB-like"/>
</dbReference>
<keyword evidence="6" id="KW-1185">Reference proteome</keyword>
<dbReference type="PANTHER" id="PTHR10680">
    <property type="entry name" value="PEPTIDYL-GLYCINE ALPHA-AMIDATING MONOOXYGENASE"/>
    <property type="match status" value="1"/>
</dbReference>
<evidence type="ECO:0000256" key="4">
    <source>
        <dbReference type="PROSITE-ProRule" id="PRU00504"/>
    </source>
</evidence>
<dbReference type="Gene3D" id="2.120.10.30">
    <property type="entry name" value="TolB, C-terminal domain"/>
    <property type="match status" value="1"/>
</dbReference>
<keyword evidence="2" id="KW-0677">Repeat</keyword>
<evidence type="ECO:0008006" key="7">
    <source>
        <dbReference type="Google" id="ProtNLM"/>
    </source>
</evidence>
<evidence type="ECO:0000256" key="2">
    <source>
        <dbReference type="ARBA" id="ARBA00022737"/>
    </source>
</evidence>
<dbReference type="PANTHER" id="PTHR10680:SF14">
    <property type="entry name" value="PEPTIDYL-GLYCINE ALPHA-AMIDATING MONOOXYGENASE"/>
    <property type="match status" value="1"/>
</dbReference>
<evidence type="ECO:0000256" key="3">
    <source>
        <dbReference type="ARBA" id="ARBA00023180"/>
    </source>
</evidence>
<name>C1AAU3_GEMAT</name>
<proteinExistence type="predicted"/>
<accession>C1AAU3</accession>
<dbReference type="Proteomes" id="UP000002209">
    <property type="component" value="Chromosome"/>
</dbReference>
<dbReference type="InterPro" id="IPR001258">
    <property type="entry name" value="NHL_repeat"/>
</dbReference>
<evidence type="ECO:0000256" key="1">
    <source>
        <dbReference type="ARBA" id="ARBA00022729"/>
    </source>
</evidence>
<keyword evidence="1" id="KW-0732">Signal</keyword>
<dbReference type="EMBL" id="AP009153">
    <property type="protein sequence ID" value="BAH39349.1"/>
    <property type="molecule type" value="Genomic_DNA"/>
</dbReference>
<dbReference type="AlphaFoldDB" id="C1AAU3"/>
<feature type="repeat" description="NHL" evidence="4">
    <location>
        <begin position="191"/>
        <end position="230"/>
    </location>
</feature>
<dbReference type="eggNOG" id="COG3391">
    <property type="taxonomic scope" value="Bacteria"/>
</dbReference>
<protein>
    <recommendedName>
        <fullName evidence="7">6-bladed beta-propeller</fullName>
    </recommendedName>
</protein>
<dbReference type="PROSITE" id="PS51125">
    <property type="entry name" value="NHL"/>
    <property type="match status" value="1"/>
</dbReference>
<evidence type="ECO:0000313" key="5">
    <source>
        <dbReference type="EMBL" id="BAH39349.1"/>
    </source>
</evidence>
<keyword evidence="3" id="KW-0325">Glycoprotein</keyword>